<evidence type="ECO:0000313" key="3">
    <source>
        <dbReference type="Proteomes" id="UP000886700"/>
    </source>
</evidence>
<protein>
    <submittedName>
        <fullName evidence="4">Cancer/testis antigen 55-like</fullName>
    </submittedName>
</protein>
<evidence type="ECO:0000256" key="2">
    <source>
        <dbReference type="ARBA" id="ARBA00022490"/>
    </source>
</evidence>
<comment type="subcellular location">
    <subcellularLocation>
        <location evidence="1">Cytoplasm</location>
    </subcellularLocation>
</comment>
<gene>
    <name evidence="4" type="primary">LOC110339649</name>
</gene>
<evidence type="ECO:0000313" key="4">
    <source>
        <dbReference type="RefSeq" id="XP_040599832.1"/>
    </source>
</evidence>
<organism evidence="3 4">
    <name type="scientific">Mesocricetus auratus</name>
    <name type="common">Golden hamster</name>
    <dbReference type="NCBI Taxonomy" id="10036"/>
    <lineage>
        <taxon>Eukaryota</taxon>
        <taxon>Metazoa</taxon>
        <taxon>Chordata</taxon>
        <taxon>Craniata</taxon>
        <taxon>Vertebrata</taxon>
        <taxon>Euteleostomi</taxon>
        <taxon>Mammalia</taxon>
        <taxon>Eutheria</taxon>
        <taxon>Euarchontoglires</taxon>
        <taxon>Glires</taxon>
        <taxon>Rodentia</taxon>
        <taxon>Myomorpha</taxon>
        <taxon>Muroidea</taxon>
        <taxon>Cricetidae</taxon>
        <taxon>Cricetinae</taxon>
        <taxon>Mesocricetus</taxon>
    </lineage>
</organism>
<evidence type="ECO:0000256" key="1">
    <source>
        <dbReference type="ARBA" id="ARBA00004496"/>
    </source>
</evidence>
<dbReference type="RefSeq" id="XP_040599832.1">
    <property type="nucleotide sequence ID" value="XM_040743898.1"/>
</dbReference>
<sequence length="240" mass="26872">MMNLLRLISAIFRRRTESEETLQEQPQDNSKLKSIQGIVTHLCTDYGWINETIFFNTEVVCGTVPVDIGTNVIALVEENEISHVLKAIKVKPMTNSICVAEIPDINRRLCIRCVTSVTQDNIYISQETCFPVQLFSGGFKPFKGDLLLVEYSMKPGTSDMTIHSVSPLNLQNMDEVCVTSIEGRTGVVESNIYFTLDSLQKPTEYTPGLYDIVNVVAVDSIQPHCSWRAVSMIPVEMCVD</sequence>
<keyword evidence="3" id="KW-1185">Reference proteome</keyword>
<name>A0ABM2XAG9_MESAU</name>
<dbReference type="Proteomes" id="UP000886700">
    <property type="component" value="Unplaced"/>
</dbReference>
<dbReference type="PANTHER" id="PTHR45418">
    <property type="entry name" value="CANCER/TESTIS ANTIGEN 55"/>
    <property type="match status" value="1"/>
</dbReference>
<dbReference type="PANTHER" id="PTHR45418:SF5">
    <property type="entry name" value="BRCA2-INTERACTING PROTEIN-LIKE-RELATED"/>
    <property type="match status" value="1"/>
</dbReference>
<reference evidence="4" key="1">
    <citation type="submission" date="2025-08" db="UniProtKB">
        <authorList>
            <consortium name="RefSeq"/>
        </authorList>
    </citation>
    <scope>IDENTIFICATION</scope>
    <source>
        <tissue evidence="4">Liver</tissue>
    </source>
</reference>
<proteinExistence type="predicted"/>
<dbReference type="GeneID" id="110339649"/>
<keyword evidence="2" id="KW-0963">Cytoplasm</keyword>
<accession>A0ABM2XAG9</accession>